<sequence length="1042" mass="117384">MSFAAYNLAGAPSCNSKDNHWVDFDAERGKGHFVEADGAYLSANPPILYSTYVEMRDGVRLAADVYLPFSIEKEARLWSELQHKQMVIRLAAEKVEASLANGSNREKQKKTEHQQHQKDKHEQQQEQEQGNEHEPQHEQRKLQEQQEETQGNQHEQEQEQEHEHTHEQEDEKELHNNKKQLLSFLRRVEAKLKEEENHLRSTVPKLPVYLEITRYNRRSEHFWPFTLLSIWRHPRGASLNVWSWQTQQFLVANQYAVVVVDTRGSGASFGYRSVDLGEDELLDAEELVQWSRDQWFSSSKIAAGGLSYDGMLGLSIAARGKVDAVLSLFSPIDIMNELVAPGGFFCHSFLNDYTGLTTEFERNGSPWRHMLKSPLQFPFHVLLGFLFSFGGSSGVIGFEAELPLAILSHKKNWKMTEAVSGVQFYDDAVSFGENLKAQPSSFGITPQIMETLAQQKVSLLAVGGFCDSATARGAIRLFSSMQKNAPESRQDLWFMVRRVVPQLILGNWSHGGRRSCDPFGGSFSCFESDLYKTILRFFDCRLKKKCWGGVEEEMPVHYWQTGTAEWREALTFPPRENMKNFDLRLTDKRLSDVQLEEGPEEAFSVRNEGLGSLFEVYRHGLEHTLHDVTQKVQHYANMLELQEEARVSADLLRSASLPSSPAAAATTAAAAATAAADEVASLSSLHAAPKRIHKKERRPSKLSQLLSGLLLAFLPQRQANNERNLKQLFNHDFNAHLMQLPPLPDAAETNAVASKQTVTTTQAAAAAANKRTETAAATSANSSQAAAEAEAAVANSLTAFQAAERSVDYEVEYLSSSGEYSRWPIAQHPFRLFINYGNRLFLKTKQPEFSLSLGVSTDEDKEREPFSFSPFTPSQLLARPLSFLSQPLERDLQMVGSAFLNLFIKAKHCNEISLFAYLEDVDVAAGFSHYVTEAQVLASNRPSEVRDDLPVGSYGRVLRPFSRKSYKPIEEDEEVNVSVNFEPTAWTFKKGHSLRLLLTGSDLENFQLNPAKEVLLPSHWKVLTYSAFLSIPLYDHPSAQQE</sequence>
<dbReference type="VEuPathDB" id="ToxoDB:EAH_00047570"/>
<accession>U6GWU6</accession>
<evidence type="ECO:0000259" key="3">
    <source>
        <dbReference type="SMART" id="SM00939"/>
    </source>
</evidence>
<dbReference type="PANTHER" id="PTHR13270:SF14">
    <property type="entry name" value="SEX DETERMINATION AND DOSAGE COMPENSATION PROTEIN SDC-2"/>
    <property type="match status" value="1"/>
</dbReference>
<evidence type="ECO:0000256" key="1">
    <source>
        <dbReference type="ARBA" id="ARBA00022801"/>
    </source>
</evidence>
<dbReference type="SUPFAM" id="SSF53474">
    <property type="entry name" value="alpha/beta-Hydrolases"/>
    <property type="match status" value="1"/>
</dbReference>
<reference evidence="4" key="2">
    <citation type="submission" date="2013-10" db="EMBL/GenBank/DDBJ databases">
        <authorList>
            <person name="Aslett M."/>
        </authorList>
    </citation>
    <scope>NUCLEOTIDE SEQUENCE [LARGE SCALE GENOMIC DNA]</scope>
    <source>
        <strain evidence="4">Houghton</strain>
    </source>
</reference>
<dbReference type="SUPFAM" id="SSF49785">
    <property type="entry name" value="Galactose-binding domain-like"/>
    <property type="match status" value="1"/>
</dbReference>
<dbReference type="Proteomes" id="UP000018050">
    <property type="component" value="Unassembled WGS sequence"/>
</dbReference>
<evidence type="ECO:0000313" key="4">
    <source>
        <dbReference type="EMBL" id="CDI84047.1"/>
    </source>
</evidence>
<feature type="region of interest" description="Disordered" evidence="2">
    <location>
        <begin position="99"/>
        <end position="176"/>
    </location>
</feature>
<protein>
    <submittedName>
        <fullName evidence="4">X-Pro dipeptidyl-peptidase domain-containing protein, putative</fullName>
    </submittedName>
</protein>
<organism evidence="4 5">
    <name type="scientific">Eimeria acervulina</name>
    <name type="common">Coccidian parasite</name>
    <dbReference type="NCBI Taxonomy" id="5801"/>
    <lineage>
        <taxon>Eukaryota</taxon>
        <taxon>Sar</taxon>
        <taxon>Alveolata</taxon>
        <taxon>Apicomplexa</taxon>
        <taxon>Conoidasida</taxon>
        <taxon>Coccidia</taxon>
        <taxon>Eucoccidiorida</taxon>
        <taxon>Eimeriorina</taxon>
        <taxon>Eimeriidae</taxon>
        <taxon>Eimeria</taxon>
    </lineage>
</organism>
<gene>
    <name evidence="4" type="ORF">EAH_00047570</name>
</gene>
<dbReference type="InterPro" id="IPR013736">
    <property type="entry name" value="Xaa-Pro_dipept_C"/>
</dbReference>
<feature type="compositionally biased region" description="Basic and acidic residues" evidence="2">
    <location>
        <begin position="154"/>
        <end position="176"/>
    </location>
</feature>
<dbReference type="GeneID" id="25272827"/>
<evidence type="ECO:0000313" key="5">
    <source>
        <dbReference type="Proteomes" id="UP000018050"/>
    </source>
</evidence>
<feature type="domain" description="Xaa-Pro dipeptidyl-peptidase C-terminal" evidence="3">
    <location>
        <begin position="535"/>
        <end position="1021"/>
    </location>
</feature>
<dbReference type="OMA" id="EWRTSEY"/>
<dbReference type="GO" id="GO:0008239">
    <property type="term" value="F:dipeptidyl-peptidase activity"/>
    <property type="evidence" value="ECO:0007669"/>
    <property type="project" value="InterPro"/>
</dbReference>
<dbReference type="InterPro" id="IPR008979">
    <property type="entry name" value="Galactose-bd-like_sf"/>
</dbReference>
<name>U6GWU6_EIMAC</name>
<evidence type="ECO:0000256" key="2">
    <source>
        <dbReference type="SAM" id="MobiDB-lite"/>
    </source>
</evidence>
<dbReference type="NCBIfam" id="TIGR00976">
    <property type="entry name" value="CocE_NonD"/>
    <property type="match status" value="1"/>
</dbReference>
<keyword evidence="5" id="KW-1185">Reference proteome</keyword>
<dbReference type="Pfam" id="PF08530">
    <property type="entry name" value="PepX_C"/>
    <property type="match status" value="1"/>
</dbReference>
<dbReference type="Gene3D" id="2.60.120.260">
    <property type="entry name" value="Galactose-binding domain-like"/>
    <property type="match status" value="1"/>
</dbReference>
<dbReference type="InterPro" id="IPR029058">
    <property type="entry name" value="AB_hydrolase_fold"/>
</dbReference>
<dbReference type="Gene3D" id="3.40.50.1820">
    <property type="entry name" value="alpha/beta hydrolase"/>
    <property type="match status" value="2"/>
</dbReference>
<dbReference type="RefSeq" id="XP_013246899.1">
    <property type="nucleotide sequence ID" value="XM_013391445.1"/>
</dbReference>
<dbReference type="OrthoDB" id="416441at2759"/>
<dbReference type="SMART" id="SM00939">
    <property type="entry name" value="PepX_C"/>
    <property type="match status" value="1"/>
</dbReference>
<dbReference type="AlphaFoldDB" id="U6GWU6"/>
<dbReference type="EMBL" id="HG673570">
    <property type="protein sequence ID" value="CDI84047.1"/>
    <property type="molecule type" value="Genomic_DNA"/>
</dbReference>
<dbReference type="InterPro" id="IPR005674">
    <property type="entry name" value="CocE/Ser_esterase"/>
</dbReference>
<dbReference type="PANTHER" id="PTHR13270">
    <property type="entry name" value="PROTEIN C20ORF116-RELATED"/>
    <property type="match status" value="1"/>
</dbReference>
<reference evidence="4" key="1">
    <citation type="submission" date="2013-10" db="EMBL/GenBank/DDBJ databases">
        <title>Genomic analysis of the causative agents of coccidiosis in chickens.</title>
        <authorList>
            <person name="Reid A.J."/>
            <person name="Blake D."/>
            <person name="Billington K."/>
            <person name="Browne H."/>
            <person name="Dunn M."/>
            <person name="Hung S."/>
            <person name="Kawahara F."/>
            <person name="Miranda-Saavedra D."/>
            <person name="Mourier T."/>
            <person name="Nagra H."/>
            <person name="Otto T.D."/>
            <person name="Rawlings N."/>
            <person name="Sanchez A."/>
            <person name="Sanders M."/>
            <person name="Subramaniam C."/>
            <person name="Tay Y."/>
            <person name="Dear P."/>
            <person name="Doerig C."/>
            <person name="Gruber A."/>
            <person name="Parkinson J."/>
            <person name="Shirley M."/>
            <person name="Wan K.L."/>
            <person name="Berriman M."/>
            <person name="Tomley F."/>
            <person name="Pain A."/>
        </authorList>
    </citation>
    <scope>NUCLEOTIDE SEQUENCE [LARGE SCALE GENOMIC DNA]</scope>
    <source>
        <strain evidence="4">Houghton</strain>
    </source>
</reference>
<feature type="compositionally biased region" description="Basic and acidic residues" evidence="2">
    <location>
        <begin position="104"/>
        <end position="144"/>
    </location>
</feature>
<dbReference type="Pfam" id="PF02129">
    <property type="entry name" value="Peptidase_S15"/>
    <property type="match status" value="1"/>
</dbReference>
<dbReference type="InterPro" id="IPR000383">
    <property type="entry name" value="Xaa-Pro-like_dom"/>
</dbReference>
<proteinExistence type="predicted"/>
<keyword evidence="1" id="KW-0378">Hydrolase</keyword>